<feature type="domain" description="UvrD-like helicase ATP-binding" evidence="6">
    <location>
        <begin position="15"/>
        <end position="87"/>
    </location>
</feature>
<protein>
    <submittedName>
        <fullName evidence="7">RecBCD enzyme subunit RecB</fullName>
        <ecNumber evidence="7">3.1.11.5</ecNumber>
    </submittedName>
</protein>
<feature type="region of interest" description="Disordered" evidence="5">
    <location>
        <begin position="94"/>
        <end position="194"/>
    </location>
</feature>
<dbReference type="InterPro" id="IPR027417">
    <property type="entry name" value="P-loop_NTPase"/>
</dbReference>
<evidence type="ECO:0000256" key="3">
    <source>
        <dbReference type="ARBA" id="ARBA00022806"/>
    </source>
</evidence>
<keyword evidence="3" id="KW-0347">Helicase</keyword>
<dbReference type="GO" id="GO:0008854">
    <property type="term" value="F:exodeoxyribonuclease V activity"/>
    <property type="evidence" value="ECO:0007669"/>
    <property type="project" value="UniProtKB-EC"/>
</dbReference>
<dbReference type="Pfam" id="PF00580">
    <property type="entry name" value="UvrD-helicase"/>
    <property type="match status" value="1"/>
</dbReference>
<dbReference type="EC" id="3.1.11.5" evidence="7"/>
<proteinExistence type="predicted"/>
<evidence type="ECO:0000256" key="4">
    <source>
        <dbReference type="ARBA" id="ARBA00022840"/>
    </source>
</evidence>
<dbReference type="PATRIC" id="fig|2746.7.peg.2289"/>
<evidence type="ECO:0000313" key="8">
    <source>
        <dbReference type="Proteomes" id="UP000092504"/>
    </source>
</evidence>
<dbReference type="InterPro" id="IPR014016">
    <property type="entry name" value="UvrD-like_ATP-bd"/>
</dbReference>
<feature type="compositionally biased region" description="Low complexity" evidence="5">
    <location>
        <begin position="183"/>
        <end position="194"/>
    </location>
</feature>
<dbReference type="Proteomes" id="UP000092504">
    <property type="component" value="Unassembled WGS sequence"/>
</dbReference>
<dbReference type="GO" id="GO:0005524">
    <property type="term" value="F:ATP binding"/>
    <property type="evidence" value="ECO:0007669"/>
    <property type="project" value="UniProtKB-KW"/>
</dbReference>
<keyword evidence="2 7" id="KW-0378">Hydrolase</keyword>
<evidence type="ECO:0000259" key="6">
    <source>
        <dbReference type="Pfam" id="PF00580"/>
    </source>
</evidence>
<dbReference type="AlphaFoldDB" id="A0A1B8P6G2"/>
<dbReference type="Gene3D" id="3.40.50.300">
    <property type="entry name" value="P-loop containing nucleotide triphosphate hydrolases"/>
    <property type="match status" value="1"/>
</dbReference>
<dbReference type="SUPFAM" id="SSF52540">
    <property type="entry name" value="P-loop containing nucleoside triphosphate hydrolases"/>
    <property type="match status" value="1"/>
</dbReference>
<accession>A0A1B8P6G2</accession>
<keyword evidence="4" id="KW-0067">ATP-binding</keyword>
<sequence>MSEHAPNLDPIHLPLPGSRLIEASAGTGKTFTIALLYLRLVLGPSDADDTAAFPRPLTPPEILVVTFTNAATQELRERIRARLVEAADAFQADTSAAGKGSGDAEGAPGTGADKAPPETGDLFAEPQGSAEPVPDSASTAERPADPLLALRDSYPGKAGRPAPAACAWPPNGWTKPPSPPSTPGATACCASTPSTAAACSP</sequence>
<evidence type="ECO:0000256" key="5">
    <source>
        <dbReference type="SAM" id="MobiDB-lite"/>
    </source>
</evidence>
<evidence type="ECO:0000256" key="1">
    <source>
        <dbReference type="ARBA" id="ARBA00022741"/>
    </source>
</evidence>
<organism evidence="7 8">
    <name type="scientific">Halomonas elongata</name>
    <dbReference type="NCBI Taxonomy" id="2746"/>
    <lineage>
        <taxon>Bacteria</taxon>
        <taxon>Pseudomonadati</taxon>
        <taxon>Pseudomonadota</taxon>
        <taxon>Gammaproteobacteria</taxon>
        <taxon>Oceanospirillales</taxon>
        <taxon>Halomonadaceae</taxon>
        <taxon>Halomonas</taxon>
    </lineage>
</organism>
<name>A0A1B8P6G2_HALEL</name>
<keyword evidence="1" id="KW-0547">Nucleotide-binding</keyword>
<gene>
    <name evidence="7" type="primary">recB_1</name>
    <name evidence="7" type="ORF">A8U91_02233</name>
</gene>
<evidence type="ECO:0000256" key="2">
    <source>
        <dbReference type="ARBA" id="ARBA00022801"/>
    </source>
</evidence>
<comment type="caution">
    <text evidence="7">The sequence shown here is derived from an EMBL/GenBank/DDBJ whole genome shotgun (WGS) entry which is preliminary data.</text>
</comment>
<dbReference type="EMBL" id="MAJD01000001">
    <property type="protein sequence ID" value="OBX37854.1"/>
    <property type="molecule type" value="Genomic_DNA"/>
</dbReference>
<dbReference type="GO" id="GO:0004386">
    <property type="term" value="F:helicase activity"/>
    <property type="evidence" value="ECO:0007669"/>
    <property type="project" value="UniProtKB-KW"/>
</dbReference>
<evidence type="ECO:0000313" key="7">
    <source>
        <dbReference type="EMBL" id="OBX37854.1"/>
    </source>
</evidence>
<reference evidence="7 8" key="1">
    <citation type="submission" date="2016-06" db="EMBL/GenBank/DDBJ databases">
        <title>Genome sequence of halotolerant plant growth promoting strain of Halomonas elongata HEK1 isolated from salterns of Rann of Kutch, Gujarat, India.</title>
        <authorList>
            <person name="Gaba S."/>
            <person name="Singh R.N."/>
            <person name="Abrol S."/>
            <person name="Kaushik R."/>
            <person name="Saxena A.K."/>
        </authorList>
    </citation>
    <scope>NUCLEOTIDE SEQUENCE [LARGE SCALE GENOMIC DNA]</scope>
    <source>
        <strain evidence="7 8">HEK1</strain>
    </source>
</reference>